<comment type="caution">
    <text evidence="1">The sequence shown here is derived from an EMBL/GenBank/DDBJ whole genome shotgun (WGS) entry which is preliminary data.</text>
</comment>
<proteinExistence type="predicted"/>
<gene>
    <name evidence="1" type="ORF">PFL603g_00207</name>
</gene>
<name>A0A109LAQ9_PSEFL</name>
<reference evidence="1 2" key="1">
    <citation type="submission" date="2015-05" db="EMBL/GenBank/DDBJ databases">
        <title>A genomic and transcriptomic approach to investigate the blue pigment phenotype in Pseudomonas fluorescens.</title>
        <authorList>
            <person name="Andreani N.A."/>
            <person name="Cardazzo B."/>
        </authorList>
    </citation>
    <scope>NUCLEOTIDE SEQUENCE [LARGE SCALE GENOMIC DNA]</scope>
    <source>
        <strain evidence="1 2">Ps_40</strain>
    </source>
</reference>
<dbReference type="EMBL" id="LCYC01000003">
    <property type="protein sequence ID" value="KWV84109.1"/>
    <property type="molecule type" value="Genomic_DNA"/>
</dbReference>
<dbReference type="Proteomes" id="UP000063434">
    <property type="component" value="Unassembled WGS sequence"/>
</dbReference>
<evidence type="ECO:0000313" key="1">
    <source>
        <dbReference type="EMBL" id="KWV84109.1"/>
    </source>
</evidence>
<dbReference type="PATRIC" id="fig|294.195.peg.223"/>
<protein>
    <submittedName>
        <fullName evidence="1">Uncharacterized protein</fullName>
    </submittedName>
</protein>
<organism evidence="1 2">
    <name type="scientific">Pseudomonas fluorescens</name>
    <dbReference type="NCBI Taxonomy" id="294"/>
    <lineage>
        <taxon>Bacteria</taxon>
        <taxon>Pseudomonadati</taxon>
        <taxon>Pseudomonadota</taxon>
        <taxon>Gammaproteobacteria</taxon>
        <taxon>Pseudomonadales</taxon>
        <taxon>Pseudomonadaceae</taxon>
        <taxon>Pseudomonas</taxon>
    </lineage>
</organism>
<dbReference type="AlphaFoldDB" id="A0A109LAQ9"/>
<sequence>MEPVTIGAKHFSGSVYMSAQIINPADNVAGVIIRTGLFSGPGGSVITTGTAAASGIGDATKPFLAYLSASNVMQLQYPIFLPPGYGLWAKTSSYLDTYITYDLLT</sequence>
<evidence type="ECO:0000313" key="2">
    <source>
        <dbReference type="Proteomes" id="UP000063434"/>
    </source>
</evidence>
<dbReference type="RefSeq" id="WP_060765630.1">
    <property type="nucleotide sequence ID" value="NZ_LCYC01000003.1"/>
</dbReference>
<accession>A0A109LAQ9</accession>